<sequence length="108" mass="11436">MQMVVAAIVTLVLLLPLVRGIFLVQVLYVLGVAVVSGVVVFGMRSRRSWVRWAGVAIQAVLVILYVLQLSVQPSLEPVFGLGLAVAALVLLLTSSSAAWFDDSSGRGA</sequence>
<feature type="transmembrane region" description="Helical" evidence="1">
    <location>
        <begin position="30"/>
        <end position="45"/>
    </location>
</feature>
<comment type="caution">
    <text evidence="2">The sequence shown here is derived from an EMBL/GenBank/DDBJ whole genome shotgun (WGS) entry which is preliminary data.</text>
</comment>
<dbReference type="Proteomes" id="UP001596096">
    <property type="component" value="Unassembled WGS sequence"/>
</dbReference>
<keyword evidence="1" id="KW-0812">Transmembrane</keyword>
<name>A0ABW1BST5_9ACTN</name>
<organism evidence="2 3">
    <name type="scientific">Nonomuraea harbinensis</name>
    <dbReference type="NCBI Taxonomy" id="1286938"/>
    <lineage>
        <taxon>Bacteria</taxon>
        <taxon>Bacillati</taxon>
        <taxon>Actinomycetota</taxon>
        <taxon>Actinomycetes</taxon>
        <taxon>Streptosporangiales</taxon>
        <taxon>Streptosporangiaceae</taxon>
        <taxon>Nonomuraea</taxon>
    </lineage>
</organism>
<reference evidence="3" key="1">
    <citation type="journal article" date="2019" name="Int. J. Syst. Evol. Microbiol.">
        <title>The Global Catalogue of Microorganisms (GCM) 10K type strain sequencing project: providing services to taxonomists for standard genome sequencing and annotation.</title>
        <authorList>
            <consortium name="The Broad Institute Genomics Platform"/>
            <consortium name="The Broad Institute Genome Sequencing Center for Infectious Disease"/>
            <person name="Wu L."/>
            <person name="Ma J."/>
        </authorList>
    </citation>
    <scope>NUCLEOTIDE SEQUENCE [LARGE SCALE GENOMIC DNA]</scope>
    <source>
        <strain evidence="3">CGMCC 4.7106</strain>
    </source>
</reference>
<dbReference type="RefSeq" id="WP_219543659.1">
    <property type="nucleotide sequence ID" value="NZ_JAHKRN010000004.1"/>
</dbReference>
<accession>A0ABW1BST5</accession>
<keyword evidence="3" id="KW-1185">Reference proteome</keyword>
<feature type="transmembrane region" description="Helical" evidence="1">
    <location>
        <begin position="77"/>
        <end position="100"/>
    </location>
</feature>
<evidence type="ECO:0000313" key="3">
    <source>
        <dbReference type="Proteomes" id="UP001596096"/>
    </source>
</evidence>
<evidence type="ECO:0000313" key="2">
    <source>
        <dbReference type="EMBL" id="MFC5815515.1"/>
    </source>
</evidence>
<dbReference type="EMBL" id="JBHSNW010000004">
    <property type="protein sequence ID" value="MFC5815515.1"/>
    <property type="molecule type" value="Genomic_DNA"/>
</dbReference>
<protein>
    <recommendedName>
        <fullName evidence="4">Integral membrane protein</fullName>
    </recommendedName>
</protein>
<gene>
    <name evidence="2" type="ORF">ACFPUY_10510</name>
</gene>
<keyword evidence="1" id="KW-1133">Transmembrane helix</keyword>
<proteinExistence type="predicted"/>
<evidence type="ECO:0008006" key="4">
    <source>
        <dbReference type="Google" id="ProtNLM"/>
    </source>
</evidence>
<evidence type="ECO:0000256" key="1">
    <source>
        <dbReference type="SAM" id="Phobius"/>
    </source>
</evidence>
<feature type="transmembrane region" description="Helical" evidence="1">
    <location>
        <begin position="52"/>
        <end position="71"/>
    </location>
</feature>
<keyword evidence="1" id="KW-0472">Membrane</keyword>